<dbReference type="InterPro" id="IPR050300">
    <property type="entry name" value="GDXG_lipolytic_enzyme"/>
</dbReference>
<gene>
    <name evidence="3" type="ORF">FD24_GL001195</name>
</gene>
<evidence type="ECO:0000256" key="1">
    <source>
        <dbReference type="ARBA" id="ARBA00022801"/>
    </source>
</evidence>
<dbReference type="Gene3D" id="3.40.50.1820">
    <property type="entry name" value="alpha/beta hydrolase"/>
    <property type="match status" value="1"/>
</dbReference>
<organism evidence="3 4">
    <name type="scientific">Lactiplantibacillus pentosus DSM 20314</name>
    <dbReference type="NCBI Taxonomy" id="1423791"/>
    <lineage>
        <taxon>Bacteria</taxon>
        <taxon>Bacillati</taxon>
        <taxon>Bacillota</taxon>
        <taxon>Bacilli</taxon>
        <taxon>Lactobacillales</taxon>
        <taxon>Lactobacillaceae</taxon>
        <taxon>Lactiplantibacillus</taxon>
    </lineage>
</organism>
<proteinExistence type="predicted"/>
<dbReference type="Pfam" id="PF20434">
    <property type="entry name" value="BD-FAE"/>
    <property type="match status" value="1"/>
</dbReference>
<accession>A0A837R6U6</accession>
<dbReference type="EMBL" id="AZCU01000017">
    <property type="protein sequence ID" value="KRK23260.1"/>
    <property type="molecule type" value="Genomic_DNA"/>
</dbReference>
<protein>
    <submittedName>
        <fullName evidence="3">Lipase esterase</fullName>
    </submittedName>
</protein>
<dbReference type="GO" id="GO:0016787">
    <property type="term" value="F:hydrolase activity"/>
    <property type="evidence" value="ECO:0007669"/>
    <property type="project" value="UniProtKB-KW"/>
</dbReference>
<dbReference type="PANTHER" id="PTHR48081:SF6">
    <property type="entry name" value="PEPTIDASE S9 PROLYL OLIGOPEPTIDASE CATALYTIC DOMAIN-CONTAINING PROTEIN"/>
    <property type="match status" value="1"/>
</dbReference>
<dbReference type="InterPro" id="IPR049492">
    <property type="entry name" value="BD-FAE-like_dom"/>
</dbReference>
<dbReference type="SUPFAM" id="SSF53474">
    <property type="entry name" value="alpha/beta-Hydrolases"/>
    <property type="match status" value="1"/>
</dbReference>
<dbReference type="RefSeq" id="WP_050338149.1">
    <property type="nucleotide sequence ID" value="NZ_AZCU01000017.1"/>
</dbReference>
<evidence type="ECO:0000313" key="4">
    <source>
        <dbReference type="Proteomes" id="UP000051020"/>
    </source>
</evidence>
<dbReference type="Proteomes" id="UP000051020">
    <property type="component" value="Unassembled WGS sequence"/>
</dbReference>
<sequence>MKLETLVLHTPEGEPFTMWRYQRDQFTLFPDERQWPLALIFPGGGFAGYSEREVEAVALKFLAKGYQAIVVKYNLTADGPFYPTAATIGLTALSYAQQHAQEWDADPHHITAVGFSAGGHLVAVLTALGARADFLQQHGFKSKSILPFAQVLSYPVIDLTLGFPTNHADLMAVTTDETYWHAQRLVTAQTPPTFIWATRTDELVPVVNSIQYLNALVEHDIPFESHIYASGVHGLAFGDLADSRYCHPEDLAPQVQNWFPMMLRWLRTQYASQNPTEI</sequence>
<dbReference type="PANTHER" id="PTHR48081">
    <property type="entry name" value="AB HYDROLASE SUPERFAMILY PROTEIN C4A8.06C"/>
    <property type="match status" value="1"/>
</dbReference>
<comment type="caution">
    <text evidence="3">The sequence shown here is derived from an EMBL/GenBank/DDBJ whole genome shotgun (WGS) entry which is preliminary data.</text>
</comment>
<reference evidence="3 4" key="1">
    <citation type="journal article" date="2015" name="Genome Announc.">
        <title>Expanding the biotechnology potential of lactobacilli through comparative genomics of 213 strains and associated genera.</title>
        <authorList>
            <person name="Sun Z."/>
            <person name="Harris H.M."/>
            <person name="McCann A."/>
            <person name="Guo C."/>
            <person name="Argimon S."/>
            <person name="Zhang W."/>
            <person name="Yang X."/>
            <person name="Jeffery I.B."/>
            <person name="Cooney J.C."/>
            <person name="Kagawa T.F."/>
            <person name="Liu W."/>
            <person name="Song Y."/>
            <person name="Salvetti E."/>
            <person name="Wrobel A."/>
            <person name="Rasinkangas P."/>
            <person name="Parkhill J."/>
            <person name="Rea M.C."/>
            <person name="O'Sullivan O."/>
            <person name="Ritari J."/>
            <person name="Douillard F.P."/>
            <person name="Paul Ross R."/>
            <person name="Yang R."/>
            <person name="Briner A.E."/>
            <person name="Felis G.E."/>
            <person name="de Vos W.M."/>
            <person name="Barrangou R."/>
            <person name="Klaenhammer T.R."/>
            <person name="Caufield P.W."/>
            <person name="Cui Y."/>
            <person name="Zhang H."/>
            <person name="O'Toole P.W."/>
        </authorList>
    </citation>
    <scope>NUCLEOTIDE SEQUENCE [LARGE SCALE GENOMIC DNA]</scope>
    <source>
        <strain evidence="3 4">DSM 20314</strain>
    </source>
</reference>
<dbReference type="GeneID" id="49395508"/>
<feature type="domain" description="BD-FAE-like" evidence="2">
    <location>
        <begin position="33"/>
        <end position="213"/>
    </location>
</feature>
<evidence type="ECO:0000313" key="3">
    <source>
        <dbReference type="EMBL" id="KRK23260.1"/>
    </source>
</evidence>
<keyword evidence="1" id="KW-0378">Hydrolase</keyword>
<name>A0A837R6U6_LACPE</name>
<dbReference type="AlphaFoldDB" id="A0A837R6U6"/>
<evidence type="ECO:0000259" key="2">
    <source>
        <dbReference type="Pfam" id="PF20434"/>
    </source>
</evidence>
<dbReference type="InterPro" id="IPR029058">
    <property type="entry name" value="AB_hydrolase_fold"/>
</dbReference>